<feature type="transmembrane region" description="Helical" evidence="6">
    <location>
        <begin position="73"/>
        <end position="95"/>
    </location>
</feature>
<feature type="transmembrane region" description="Helical" evidence="6">
    <location>
        <begin position="335"/>
        <end position="360"/>
    </location>
</feature>
<dbReference type="GO" id="GO:0005886">
    <property type="term" value="C:plasma membrane"/>
    <property type="evidence" value="ECO:0007669"/>
    <property type="project" value="UniProtKB-SubCell"/>
</dbReference>
<proteinExistence type="predicted"/>
<reference evidence="8 9" key="3">
    <citation type="journal article" date="2022" name="Int. J. Syst. Evol. Microbiol.">
        <title>Strains of Bradyrhizobium barranii sp. nov. associated with legumes native to Canada are symbionts of soybeans and belong to different subspecies (subsp. barranii subsp. nov. and subsp. apii subsp. nov.) and symbiovars (sv. glycinearum and sv. septentrionale).</title>
        <authorList>
            <person name="Bromfield E.S.P."/>
            <person name="Cloutier S."/>
            <person name="Wasai-Hara S."/>
            <person name="Minamisawa K."/>
        </authorList>
    </citation>
    <scope>NUCLEOTIDE SEQUENCE [LARGE SCALE GENOMIC DNA]</scope>
    <source>
        <strain evidence="8 9">323S2</strain>
    </source>
</reference>
<dbReference type="PANTHER" id="PTHR30482:SF17">
    <property type="entry name" value="ABC TRANSPORTER ATP-BINDING PROTEIN"/>
    <property type="match status" value="1"/>
</dbReference>
<dbReference type="EMBL" id="JACBFH010000001">
    <property type="protein sequence ID" value="NYY91853.1"/>
    <property type="molecule type" value="Genomic_DNA"/>
</dbReference>
<sequence length="426" mass="45147">MTAKPISASKPAGDGLRFYGVWLIGIALLVVLPLIFSSGGSLTSFSLIGIAIVFALSYNILLGQTGLLSFGHAVHYGLGGFAACHMMNAVVSRGWPIPLPFIPLFGGIGGLVFAVIIGWVMTKRAGTVFAMISLGIGELVASSSLILRSVFGGEAGITTDRTALPKMFGWSFGPQVQVYYLIAFWLVLSAIAMYALTRTPLGRISNAVRDNPERVQFIGYDPHVVRYLAYCFAGFFAGVAGGLTAINFEIANSALLGAIQSGLVLFSTFIGGIAYFFGPILGAILVTYLQLGLTGLTSVWQLYFGIIFIGIVMFAPGGIAGLLMMHRPLVRAGTLWTVIPSYLVAVVPTLALACGVILTIETVARYSGGDPINLFGIPFNAKSPVTWISAAVLVVGGAFVARLSWRRIADAWDRAATVARDRGYLA</sequence>
<comment type="subcellular location">
    <subcellularLocation>
        <location evidence="1">Cell membrane</location>
        <topology evidence="1">Multi-pass membrane protein</topology>
    </subcellularLocation>
</comment>
<evidence type="ECO:0000313" key="9">
    <source>
        <dbReference type="Proteomes" id="UP000564836"/>
    </source>
</evidence>
<dbReference type="PANTHER" id="PTHR30482">
    <property type="entry name" value="HIGH-AFFINITY BRANCHED-CHAIN AMINO ACID TRANSPORT SYSTEM PERMEASE"/>
    <property type="match status" value="1"/>
</dbReference>
<feature type="transmembrane region" description="Helical" evidence="6">
    <location>
        <begin position="42"/>
        <end position="61"/>
    </location>
</feature>
<dbReference type="RefSeq" id="WP_166349825.1">
    <property type="nucleotide sequence ID" value="NZ_CP088280.1"/>
</dbReference>
<protein>
    <submittedName>
        <fullName evidence="7">Branched-chain amino acid ABC transporter permease</fullName>
    </submittedName>
</protein>
<evidence type="ECO:0000256" key="4">
    <source>
        <dbReference type="ARBA" id="ARBA00022989"/>
    </source>
</evidence>
<dbReference type="InterPro" id="IPR001851">
    <property type="entry name" value="ABC_transp_permease"/>
</dbReference>
<dbReference type="GO" id="GO:0015658">
    <property type="term" value="F:branched-chain amino acid transmembrane transporter activity"/>
    <property type="evidence" value="ECO:0007669"/>
    <property type="project" value="InterPro"/>
</dbReference>
<keyword evidence="5 6" id="KW-0472">Membrane</keyword>
<gene>
    <name evidence="8" type="ORF">G6321_00041615</name>
    <name evidence="7" type="ORF">G6321_26740</name>
</gene>
<reference evidence="7" key="2">
    <citation type="submission" date="2020-06" db="EMBL/GenBank/DDBJ databases">
        <title>Whole Genome Sequence of Bradyrhizobium sp. Strain 323S2.</title>
        <authorList>
            <person name="Bromfield E.S.P."/>
        </authorList>
    </citation>
    <scope>NUCLEOTIDE SEQUENCE [LARGE SCALE GENOMIC DNA]</scope>
    <source>
        <strain evidence="7">323S2</strain>
    </source>
</reference>
<dbReference type="InterPro" id="IPR043428">
    <property type="entry name" value="LivM-like"/>
</dbReference>
<evidence type="ECO:0000256" key="3">
    <source>
        <dbReference type="ARBA" id="ARBA00022692"/>
    </source>
</evidence>
<dbReference type="AlphaFoldDB" id="A0A7Z0QCC9"/>
<reference evidence="8 9" key="1">
    <citation type="journal article" date="2017" name="Syst. Appl. Microbiol.">
        <title>Soybeans inoculated with root zone soils of Canadian native legumes harbour diverse and novel Bradyrhizobium spp. that possess agricultural potential.</title>
        <authorList>
            <person name="Bromfield E.S.P."/>
            <person name="Cloutier S."/>
            <person name="Tambong J.T."/>
            <person name="Tran Thi T.V."/>
        </authorList>
    </citation>
    <scope>NUCLEOTIDE SEQUENCE [LARGE SCALE GENOMIC DNA]</scope>
    <source>
        <strain evidence="8 9">323S2</strain>
    </source>
</reference>
<evidence type="ECO:0000313" key="8">
    <source>
        <dbReference type="EMBL" id="UGX92157.1"/>
    </source>
</evidence>
<evidence type="ECO:0000256" key="1">
    <source>
        <dbReference type="ARBA" id="ARBA00004651"/>
    </source>
</evidence>
<dbReference type="Pfam" id="PF02653">
    <property type="entry name" value="BPD_transp_2"/>
    <property type="match status" value="1"/>
</dbReference>
<feature type="transmembrane region" description="Helical" evidence="6">
    <location>
        <begin position="227"/>
        <end position="251"/>
    </location>
</feature>
<organism evidence="7">
    <name type="scientific">Bradyrhizobium barranii subsp. barranii</name>
    <dbReference type="NCBI Taxonomy" id="2823807"/>
    <lineage>
        <taxon>Bacteria</taxon>
        <taxon>Pseudomonadati</taxon>
        <taxon>Pseudomonadota</taxon>
        <taxon>Alphaproteobacteria</taxon>
        <taxon>Hyphomicrobiales</taxon>
        <taxon>Nitrobacteraceae</taxon>
        <taxon>Bradyrhizobium</taxon>
        <taxon>Bradyrhizobium barranii</taxon>
    </lineage>
</organism>
<evidence type="ECO:0000313" key="7">
    <source>
        <dbReference type="EMBL" id="NYY91853.1"/>
    </source>
</evidence>
<dbReference type="EMBL" id="CP088280">
    <property type="protein sequence ID" value="UGX92157.1"/>
    <property type="molecule type" value="Genomic_DNA"/>
</dbReference>
<feature type="transmembrane region" description="Helical" evidence="6">
    <location>
        <begin position="16"/>
        <end position="36"/>
    </location>
</feature>
<evidence type="ECO:0000256" key="5">
    <source>
        <dbReference type="ARBA" id="ARBA00023136"/>
    </source>
</evidence>
<evidence type="ECO:0000256" key="6">
    <source>
        <dbReference type="SAM" id="Phobius"/>
    </source>
</evidence>
<accession>A0A7Z0QCC9</accession>
<feature type="transmembrane region" description="Helical" evidence="6">
    <location>
        <begin position="101"/>
        <end position="121"/>
    </location>
</feature>
<evidence type="ECO:0000256" key="2">
    <source>
        <dbReference type="ARBA" id="ARBA00022475"/>
    </source>
</evidence>
<dbReference type="Proteomes" id="UP000564836">
    <property type="component" value="Chromosome"/>
</dbReference>
<feature type="transmembrane region" description="Helical" evidence="6">
    <location>
        <begin position="385"/>
        <end position="405"/>
    </location>
</feature>
<feature type="transmembrane region" description="Helical" evidence="6">
    <location>
        <begin position="300"/>
        <end position="323"/>
    </location>
</feature>
<keyword evidence="4 6" id="KW-1133">Transmembrane helix</keyword>
<feature type="transmembrane region" description="Helical" evidence="6">
    <location>
        <begin position="178"/>
        <end position="196"/>
    </location>
</feature>
<keyword evidence="3 6" id="KW-0812">Transmembrane</keyword>
<feature type="transmembrane region" description="Helical" evidence="6">
    <location>
        <begin position="263"/>
        <end position="288"/>
    </location>
</feature>
<dbReference type="CDD" id="cd06581">
    <property type="entry name" value="TM_PBP1_LivM_like"/>
    <property type="match status" value="1"/>
</dbReference>
<name>A0A7Z0QCC9_9BRAD</name>
<keyword evidence="2" id="KW-1003">Cell membrane</keyword>